<keyword evidence="2" id="KW-1185">Reference proteome</keyword>
<sequence length="137" mass="14863">MLKLSRKSRLTWGCVGAPLGWRVTMGSPTKTLLRLPFPLNDKVQCWQQTTHVADLNTSPNHSIEVAVTRSRGGGDELQGGGDDGDLELRSMTSFRHDGDLELRSMTSFRHDGGAMGQGLVLGFTSDTLSFLLSMGLA</sequence>
<name>A0A8J4QQV9_9ROSI</name>
<protein>
    <submittedName>
        <fullName evidence="1">Uncharacterized protein</fullName>
    </submittedName>
</protein>
<organism evidence="1 2">
    <name type="scientific">Castanea mollissima</name>
    <name type="common">Chinese chestnut</name>
    <dbReference type="NCBI Taxonomy" id="60419"/>
    <lineage>
        <taxon>Eukaryota</taxon>
        <taxon>Viridiplantae</taxon>
        <taxon>Streptophyta</taxon>
        <taxon>Embryophyta</taxon>
        <taxon>Tracheophyta</taxon>
        <taxon>Spermatophyta</taxon>
        <taxon>Magnoliopsida</taxon>
        <taxon>eudicotyledons</taxon>
        <taxon>Gunneridae</taxon>
        <taxon>Pentapetalae</taxon>
        <taxon>rosids</taxon>
        <taxon>fabids</taxon>
        <taxon>Fagales</taxon>
        <taxon>Fagaceae</taxon>
        <taxon>Castanea</taxon>
    </lineage>
</organism>
<comment type="caution">
    <text evidence="1">The sequence shown here is derived from an EMBL/GenBank/DDBJ whole genome shotgun (WGS) entry which is preliminary data.</text>
</comment>
<evidence type="ECO:0000313" key="1">
    <source>
        <dbReference type="EMBL" id="KAF3949283.1"/>
    </source>
</evidence>
<accession>A0A8J4QQV9</accession>
<evidence type="ECO:0000313" key="2">
    <source>
        <dbReference type="Proteomes" id="UP000737018"/>
    </source>
</evidence>
<proteinExistence type="predicted"/>
<dbReference type="Proteomes" id="UP000737018">
    <property type="component" value="Unassembled WGS sequence"/>
</dbReference>
<dbReference type="AlphaFoldDB" id="A0A8J4QQV9"/>
<gene>
    <name evidence="1" type="ORF">CMV_024832</name>
</gene>
<dbReference type="EMBL" id="JRKL02006209">
    <property type="protein sequence ID" value="KAF3949283.1"/>
    <property type="molecule type" value="Genomic_DNA"/>
</dbReference>
<reference evidence="1" key="1">
    <citation type="submission" date="2020-03" db="EMBL/GenBank/DDBJ databases">
        <title>Castanea mollissima Vanexum genome sequencing.</title>
        <authorList>
            <person name="Staton M."/>
        </authorList>
    </citation>
    <scope>NUCLEOTIDE SEQUENCE</scope>
    <source>
        <tissue evidence="1">Leaf</tissue>
    </source>
</reference>